<evidence type="ECO:0000256" key="3">
    <source>
        <dbReference type="ARBA" id="ARBA00022676"/>
    </source>
</evidence>
<dbReference type="Proteomes" id="UP000253517">
    <property type="component" value="Unassembled WGS sequence"/>
</dbReference>
<evidence type="ECO:0000256" key="2">
    <source>
        <dbReference type="ARBA" id="ARBA00022475"/>
    </source>
</evidence>
<evidence type="ECO:0000313" key="7">
    <source>
        <dbReference type="EMBL" id="RCX02080.1"/>
    </source>
</evidence>
<evidence type="ECO:0000256" key="1">
    <source>
        <dbReference type="ARBA" id="ARBA00004236"/>
    </source>
</evidence>
<dbReference type="AlphaFoldDB" id="A0A368ZYG9"/>
<evidence type="ECO:0000256" key="5">
    <source>
        <dbReference type="ARBA" id="ARBA00023136"/>
    </source>
</evidence>
<keyword evidence="4 7" id="KW-0808">Transferase</keyword>
<dbReference type="PANTHER" id="PTHR43646:SF2">
    <property type="entry name" value="GLYCOSYLTRANSFERASE 2-LIKE DOMAIN-CONTAINING PROTEIN"/>
    <property type="match status" value="1"/>
</dbReference>
<dbReference type="RefSeq" id="WP_051889385.1">
    <property type="nucleotide sequence ID" value="NZ_BHZF01000004.1"/>
</dbReference>
<evidence type="ECO:0000256" key="4">
    <source>
        <dbReference type="ARBA" id="ARBA00022679"/>
    </source>
</evidence>
<protein>
    <submittedName>
        <fullName evidence="7">Glycosyl transferase family 2</fullName>
    </submittedName>
</protein>
<dbReference type="GO" id="GO:0005886">
    <property type="term" value="C:plasma membrane"/>
    <property type="evidence" value="ECO:0007669"/>
    <property type="project" value="UniProtKB-SubCell"/>
</dbReference>
<proteinExistence type="predicted"/>
<gene>
    <name evidence="7" type="ORF">DES35_10551</name>
</gene>
<dbReference type="InterPro" id="IPR001173">
    <property type="entry name" value="Glyco_trans_2-like"/>
</dbReference>
<organism evidence="7 8">
    <name type="scientific">Schleiferia thermophila</name>
    <dbReference type="NCBI Taxonomy" id="884107"/>
    <lineage>
        <taxon>Bacteria</taxon>
        <taxon>Pseudomonadati</taxon>
        <taxon>Bacteroidota</taxon>
        <taxon>Flavobacteriia</taxon>
        <taxon>Flavobacteriales</taxon>
        <taxon>Schleiferiaceae</taxon>
        <taxon>Schleiferia</taxon>
    </lineage>
</organism>
<accession>A0A368ZYG9</accession>
<reference evidence="7 8" key="1">
    <citation type="submission" date="2018-07" db="EMBL/GenBank/DDBJ databases">
        <title>Genomic Encyclopedia of Type Strains, Phase IV (KMG-IV): sequencing the most valuable type-strain genomes for metagenomic binning, comparative biology and taxonomic classification.</title>
        <authorList>
            <person name="Goeker M."/>
        </authorList>
    </citation>
    <scope>NUCLEOTIDE SEQUENCE [LARGE SCALE GENOMIC DNA]</scope>
    <source>
        <strain evidence="7 8">DSM 21410</strain>
    </source>
</reference>
<dbReference type="EMBL" id="QPJS01000005">
    <property type="protein sequence ID" value="RCX02080.1"/>
    <property type="molecule type" value="Genomic_DNA"/>
</dbReference>
<comment type="caution">
    <text evidence="7">The sequence shown here is derived from an EMBL/GenBank/DDBJ whole genome shotgun (WGS) entry which is preliminary data.</text>
</comment>
<dbReference type="CDD" id="cd00761">
    <property type="entry name" value="Glyco_tranf_GTA_type"/>
    <property type="match status" value="1"/>
</dbReference>
<name>A0A368ZYG9_9FLAO</name>
<dbReference type="PANTHER" id="PTHR43646">
    <property type="entry name" value="GLYCOSYLTRANSFERASE"/>
    <property type="match status" value="1"/>
</dbReference>
<evidence type="ECO:0000259" key="6">
    <source>
        <dbReference type="Pfam" id="PF00535"/>
    </source>
</evidence>
<feature type="domain" description="Glycosyltransferase 2-like" evidence="6">
    <location>
        <begin position="47"/>
        <end position="203"/>
    </location>
</feature>
<keyword evidence="2" id="KW-1003">Cell membrane</keyword>
<dbReference type="Gene3D" id="3.90.550.10">
    <property type="entry name" value="Spore Coat Polysaccharide Biosynthesis Protein SpsA, Chain A"/>
    <property type="match status" value="1"/>
</dbReference>
<dbReference type="Pfam" id="PF00535">
    <property type="entry name" value="Glycos_transf_2"/>
    <property type="match status" value="1"/>
</dbReference>
<comment type="subcellular location">
    <subcellularLocation>
        <location evidence="1">Cell membrane</location>
    </subcellularLocation>
</comment>
<evidence type="ECO:0000313" key="8">
    <source>
        <dbReference type="Proteomes" id="UP000253517"/>
    </source>
</evidence>
<keyword evidence="5" id="KW-0472">Membrane</keyword>
<keyword evidence="3" id="KW-0328">Glycosyltransferase</keyword>
<dbReference type="InterPro" id="IPR029044">
    <property type="entry name" value="Nucleotide-diphossugar_trans"/>
</dbReference>
<keyword evidence="8" id="KW-1185">Reference proteome</keyword>
<sequence length="280" mass="32213">MPRFVLPRSVKQHLIWLKKPIETIPENQWTYWRNKLTQLNHPNPEISVVLIARNEEDRILCTLSSVAEFDTSIPIELLVVNNDSSDKTTEILRRLGVKTIVEKKVGAGPARQCGLSQAKGKYVVTGDTDTVYLPDWHIQMTAPLVSEPKVSGTYSMHVLYTDDMLYPVELHIYQYLKHANKFLHSLKRPHLNCGGASMAFRREDALAAGGYNIDLIRWEDGSLAFELSKKGKLKMVKSRRAYIYTSNRRMRADGKIGRAFFIRVKKQLNNFTDYFTQLRN</sequence>
<dbReference type="SUPFAM" id="SSF53448">
    <property type="entry name" value="Nucleotide-diphospho-sugar transferases"/>
    <property type="match status" value="1"/>
</dbReference>
<dbReference type="GO" id="GO:0016757">
    <property type="term" value="F:glycosyltransferase activity"/>
    <property type="evidence" value="ECO:0007669"/>
    <property type="project" value="UniProtKB-KW"/>
</dbReference>